<feature type="signal peptide" evidence="1">
    <location>
        <begin position="1"/>
        <end position="31"/>
    </location>
</feature>
<keyword evidence="5" id="KW-1185">Reference proteome</keyword>
<accession>A0A9X1KWG5</accession>
<gene>
    <name evidence="2" type="ORF">LDX50_07700</name>
    <name evidence="3" type="ORF">LDX50_13670</name>
    <name evidence="4" type="ORF">LDX50_19390</name>
</gene>
<evidence type="ECO:0000313" key="3">
    <source>
        <dbReference type="EMBL" id="MCA6075927.1"/>
    </source>
</evidence>
<name>A0A9X1KWG5_9BACT</name>
<organism evidence="2 5">
    <name type="scientific">Fulvivirga sedimenti</name>
    <dbReference type="NCBI Taxonomy" id="2879465"/>
    <lineage>
        <taxon>Bacteria</taxon>
        <taxon>Pseudomonadati</taxon>
        <taxon>Bacteroidota</taxon>
        <taxon>Cytophagia</taxon>
        <taxon>Cytophagales</taxon>
        <taxon>Fulvivirgaceae</taxon>
        <taxon>Fulvivirga</taxon>
    </lineage>
</organism>
<evidence type="ECO:0000313" key="5">
    <source>
        <dbReference type="Proteomes" id="UP001139409"/>
    </source>
</evidence>
<dbReference type="RefSeq" id="WP_225697863.1">
    <property type="nucleotide sequence ID" value="NZ_JAIXNE010000002.1"/>
</dbReference>
<dbReference type="AlphaFoldDB" id="A0A9X1KWG5"/>
<evidence type="ECO:0000313" key="4">
    <source>
        <dbReference type="EMBL" id="MCA6077055.1"/>
    </source>
</evidence>
<dbReference type="EMBL" id="JAIXNE010000002">
    <property type="protein sequence ID" value="MCA6074750.1"/>
    <property type="molecule type" value="Genomic_DNA"/>
</dbReference>
<dbReference type="EMBL" id="JAIXNE010000004">
    <property type="protein sequence ID" value="MCA6077055.1"/>
    <property type="molecule type" value="Genomic_DNA"/>
</dbReference>
<comment type="caution">
    <text evidence="2">The sequence shown here is derived from an EMBL/GenBank/DDBJ whole genome shotgun (WGS) entry which is preliminary data.</text>
</comment>
<evidence type="ECO:0000256" key="1">
    <source>
        <dbReference type="SAM" id="SignalP"/>
    </source>
</evidence>
<proteinExistence type="predicted"/>
<protein>
    <submittedName>
        <fullName evidence="2">Uncharacterized protein</fullName>
    </submittedName>
</protein>
<evidence type="ECO:0000313" key="2">
    <source>
        <dbReference type="EMBL" id="MCA6074750.1"/>
    </source>
</evidence>
<feature type="chain" id="PRO_5041155446" evidence="1">
    <location>
        <begin position="32"/>
        <end position="278"/>
    </location>
</feature>
<reference evidence="2" key="1">
    <citation type="submission" date="2021-09" db="EMBL/GenBank/DDBJ databases">
        <title>Fulvivirga sp. isolated from coastal sediment.</title>
        <authorList>
            <person name="Yu H."/>
        </authorList>
    </citation>
    <scope>NUCLEOTIDE SEQUENCE</scope>
    <source>
        <strain evidence="2">1062</strain>
    </source>
</reference>
<dbReference type="EMBL" id="JAIXNE010000003">
    <property type="protein sequence ID" value="MCA6075927.1"/>
    <property type="molecule type" value="Genomic_DNA"/>
</dbReference>
<sequence>MKSLKNSARNSCSLFALITLFQITSSVNTLAHQQMMFYETDGHYWTVLLVCKQLGIPEAEAIAYAAEYPDNVMNQDGYIVKSRMTYLLPKSQKKVHALTGGLPEEELVISRIMLAEAKSARQKGTAAHRLGDTYAHTNDKKHKMFPHIIGHLFHMKKPDQIHRNPGKYLQYVNDLIKSFGGPEAEIDMFVFNYISDHGLDSEKNAAILKTEYNRLNGALAFSVEKDHITVVNDYLLSRNSLGSYAIHRNTDSKGRDTATIIFIKESDSYVTKYASRNK</sequence>
<dbReference type="Proteomes" id="UP001139409">
    <property type="component" value="Unassembled WGS sequence"/>
</dbReference>
<keyword evidence="1" id="KW-0732">Signal</keyword>